<sequence>MSAAYPSNLLDDALGTAGAADSAAASCPRRRFVLVEDCVETSGAFVLHHFVKRALPSSETREAVIFLALAQNFSHYDRVLRKLGCNLSIHRDKKKLFFLELLKLQFPDGVGWNDNEAGFIDLYGGIQRTVESCRSPERRVATVTILIDDISLLEIAAGGSADHVLDFLHYCVTLTSEMDCSLIVLTHEDVYSHTEGPTLLSHLEYLADTIIRAEPLRTGLSADVHGQLTIVNKTLTTRDHGGSQGKAQNFHFRVKENSVDYFYPGTLA</sequence>
<proteinExistence type="inferred from homology"/>
<comment type="similarity">
    <text evidence="2">Belongs to the ELP6 family.</text>
</comment>
<accession>A0A7I8K110</accession>
<reference evidence="3" key="1">
    <citation type="submission" date="2020-02" db="EMBL/GenBank/DDBJ databases">
        <authorList>
            <person name="Scholz U."/>
            <person name="Mascher M."/>
            <person name="Fiebig A."/>
        </authorList>
    </citation>
    <scope>NUCLEOTIDE SEQUENCE</scope>
</reference>
<dbReference type="GO" id="GO:0033588">
    <property type="term" value="C:elongator holoenzyme complex"/>
    <property type="evidence" value="ECO:0007669"/>
    <property type="project" value="InterPro"/>
</dbReference>
<name>A0A7I8K110_SPIIN</name>
<keyword evidence="4" id="KW-1185">Reference proteome</keyword>
<evidence type="ECO:0000256" key="1">
    <source>
        <dbReference type="ARBA" id="ARBA00005043"/>
    </source>
</evidence>
<protein>
    <submittedName>
        <fullName evidence="3">Uncharacterized protein</fullName>
    </submittedName>
</protein>
<dbReference type="CDD" id="cd19495">
    <property type="entry name" value="Elp6"/>
    <property type="match status" value="1"/>
</dbReference>
<dbReference type="UniPathway" id="UPA00988"/>
<dbReference type="PANTHER" id="PTHR16184:SF6">
    <property type="entry name" value="ELONGATOR COMPLEX PROTEIN 6"/>
    <property type="match status" value="1"/>
</dbReference>
<evidence type="ECO:0000313" key="4">
    <source>
        <dbReference type="Proteomes" id="UP000663760"/>
    </source>
</evidence>
<dbReference type="Pfam" id="PF09807">
    <property type="entry name" value="ELP6"/>
    <property type="match status" value="1"/>
</dbReference>
<dbReference type="OrthoDB" id="9995306at2759"/>
<gene>
    <name evidence="3" type="ORF">SI8410_01001544</name>
</gene>
<evidence type="ECO:0000256" key="2">
    <source>
        <dbReference type="ARBA" id="ARBA00008837"/>
    </source>
</evidence>
<dbReference type="PANTHER" id="PTHR16184">
    <property type="entry name" value="ELONGATOR COMPLEX PROTEIN 6"/>
    <property type="match status" value="1"/>
</dbReference>
<dbReference type="Gene3D" id="3.40.50.300">
    <property type="entry name" value="P-loop containing nucleotide triphosphate hydrolases"/>
    <property type="match status" value="1"/>
</dbReference>
<dbReference type="GO" id="GO:0002098">
    <property type="term" value="P:tRNA wobble uridine modification"/>
    <property type="evidence" value="ECO:0007669"/>
    <property type="project" value="InterPro"/>
</dbReference>
<comment type="pathway">
    <text evidence="1">tRNA modification; 5-methoxycarbonylmethyl-2-thiouridine-tRNA biosynthesis.</text>
</comment>
<dbReference type="EMBL" id="LR746264">
    <property type="protein sequence ID" value="CAA7389517.1"/>
    <property type="molecule type" value="Genomic_DNA"/>
</dbReference>
<evidence type="ECO:0000313" key="3">
    <source>
        <dbReference type="EMBL" id="CAA7389517.1"/>
    </source>
</evidence>
<dbReference type="Proteomes" id="UP000663760">
    <property type="component" value="Chromosome 1"/>
</dbReference>
<organism evidence="3 4">
    <name type="scientific">Spirodela intermedia</name>
    <name type="common">Intermediate duckweed</name>
    <dbReference type="NCBI Taxonomy" id="51605"/>
    <lineage>
        <taxon>Eukaryota</taxon>
        <taxon>Viridiplantae</taxon>
        <taxon>Streptophyta</taxon>
        <taxon>Embryophyta</taxon>
        <taxon>Tracheophyta</taxon>
        <taxon>Spermatophyta</taxon>
        <taxon>Magnoliopsida</taxon>
        <taxon>Liliopsida</taxon>
        <taxon>Araceae</taxon>
        <taxon>Lemnoideae</taxon>
        <taxon>Spirodela</taxon>
    </lineage>
</organism>
<dbReference type="AlphaFoldDB" id="A0A7I8K110"/>
<dbReference type="InterPro" id="IPR018627">
    <property type="entry name" value="ELP6"/>
</dbReference>
<dbReference type="InterPro" id="IPR027417">
    <property type="entry name" value="P-loop_NTPase"/>
</dbReference>